<dbReference type="AlphaFoldDB" id="A0A244ELH3"/>
<proteinExistence type="predicted"/>
<organism evidence="1 2">
    <name type="scientific">Pseudomonas syringae</name>
    <dbReference type="NCBI Taxonomy" id="317"/>
    <lineage>
        <taxon>Bacteria</taxon>
        <taxon>Pseudomonadati</taxon>
        <taxon>Pseudomonadota</taxon>
        <taxon>Gammaproteobacteria</taxon>
        <taxon>Pseudomonadales</taxon>
        <taxon>Pseudomonadaceae</taxon>
        <taxon>Pseudomonas</taxon>
    </lineage>
</organism>
<protein>
    <submittedName>
        <fullName evidence="1">Uncharacterized protein</fullName>
    </submittedName>
</protein>
<evidence type="ECO:0000313" key="1">
    <source>
        <dbReference type="EMBL" id="OUM05323.1"/>
    </source>
</evidence>
<dbReference type="Proteomes" id="UP000195128">
    <property type="component" value="Unassembled WGS sequence"/>
</dbReference>
<evidence type="ECO:0000313" key="2">
    <source>
        <dbReference type="Proteomes" id="UP000195128"/>
    </source>
</evidence>
<name>A0A244ELH3_PSESX</name>
<reference evidence="1 2" key="1">
    <citation type="submission" date="2017-01" db="EMBL/GenBank/DDBJ databases">
        <authorList>
            <person name="Mah S.A."/>
            <person name="Swanson W.J."/>
            <person name="Moy G.W."/>
            <person name="Vacquier V.D."/>
        </authorList>
    </citation>
    <scope>NUCLEOTIDE SEQUENCE [LARGE SCALE GENOMIC DNA]</scope>
    <source>
        <strain evidence="1">PDD-32b-74</strain>
    </source>
</reference>
<comment type="caution">
    <text evidence="1">The sequence shown here is derived from an EMBL/GenBank/DDBJ whole genome shotgun (WGS) entry which is preliminary data.</text>
</comment>
<accession>A0A244ELH3</accession>
<sequence length="85" mass="9940">MANRKNCIACELQQTLWVAPSRDLTRLTRFDGKQILSLAERDEYSQIIRSDQHRFARLGALRQLLDRLKVRIVADLMAELDVDDR</sequence>
<gene>
    <name evidence="1" type="ORF">BW686_21735</name>
</gene>
<dbReference type="EMBL" id="MTSA01000019">
    <property type="protein sequence ID" value="OUM05323.1"/>
    <property type="molecule type" value="Genomic_DNA"/>
</dbReference>